<dbReference type="InterPro" id="IPR043129">
    <property type="entry name" value="ATPase_NBD"/>
</dbReference>
<dbReference type="SUPFAM" id="SSF53067">
    <property type="entry name" value="Actin-like ATPase domain"/>
    <property type="match status" value="2"/>
</dbReference>
<protein>
    <submittedName>
        <fullName evidence="2">tRNA (Adenosine(37)-N6)-threonylcarbamoyltransferase complex dimerization subunit type 1 TsaB</fullName>
    </submittedName>
</protein>
<dbReference type="CDD" id="cd24032">
    <property type="entry name" value="ASKHA_NBD_TsaB"/>
    <property type="match status" value="1"/>
</dbReference>
<name>A0A1S6QJN5_9LACO</name>
<proteinExistence type="predicted"/>
<dbReference type="NCBIfam" id="TIGR03725">
    <property type="entry name" value="T6A_YeaZ"/>
    <property type="match status" value="1"/>
</dbReference>
<feature type="domain" description="Gcp-like" evidence="1">
    <location>
        <begin position="31"/>
        <end position="149"/>
    </location>
</feature>
<dbReference type="Pfam" id="PF00814">
    <property type="entry name" value="TsaD"/>
    <property type="match status" value="1"/>
</dbReference>
<keyword evidence="3" id="KW-1185">Reference proteome</keyword>
<evidence type="ECO:0000313" key="2">
    <source>
        <dbReference type="EMBL" id="AQW21821.1"/>
    </source>
</evidence>
<dbReference type="EMBL" id="CP018906">
    <property type="protein sequence ID" value="AQW21821.1"/>
    <property type="molecule type" value="Genomic_DNA"/>
</dbReference>
<dbReference type="GO" id="GO:0002949">
    <property type="term" value="P:tRNA threonylcarbamoyladenosine modification"/>
    <property type="evidence" value="ECO:0007669"/>
    <property type="project" value="InterPro"/>
</dbReference>
<dbReference type="KEGG" id="lcu:PL11_007780"/>
<evidence type="ECO:0000313" key="3">
    <source>
        <dbReference type="Proteomes" id="UP000030361"/>
    </source>
</evidence>
<dbReference type="InterPro" id="IPR000905">
    <property type="entry name" value="Gcp-like_dom"/>
</dbReference>
<dbReference type="PANTHER" id="PTHR11735">
    <property type="entry name" value="TRNA N6-ADENOSINE THREONYLCARBAMOYLTRANSFERASE"/>
    <property type="match status" value="1"/>
</dbReference>
<dbReference type="Gene3D" id="3.30.420.40">
    <property type="match status" value="2"/>
</dbReference>
<reference evidence="2 3" key="1">
    <citation type="journal article" date="2015" name="Genome Announc.">
        <title>Genome Sequence of Lactobacillus curieae CCTCC M 2011381T, a Novel Producer of Gamma-aminobutyric Acid.</title>
        <authorList>
            <person name="Wang Y."/>
            <person name="Wang Y."/>
            <person name="Lang C."/>
            <person name="Wei D."/>
            <person name="Xu P."/>
            <person name="Xie J."/>
        </authorList>
    </citation>
    <scope>NUCLEOTIDE SEQUENCE [LARGE SCALE GENOMIC DNA]</scope>
    <source>
        <strain evidence="2 3">CCTCC M 2011381</strain>
    </source>
</reference>
<accession>A0A1S6QJN5</accession>
<dbReference type="AlphaFoldDB" id="A0A1S6QJN5"/>
<dbReference type="PANTHER" id="PTHR11735:SF11">
    <property type="entry name" value="TRNA THREONYLCARBAMOYLADENOSINE BIOSYNTHESIS PROTEIN TSAB"/>
    <property type="match status" value="1"/>
</dbReference>
<keyword evidence="2" id="KW-0808">Transferase</keyword>
<dbReference type="OrthoDB" id="9784166at2"/>
<sequence>MNVLAIDTSNKPLSVAVLNDTELLATETITTHQKHAEFLLPVIEDLVSKAGLTPAEIDRIVVATGPGSYTGVRMATTVAKTLAMTLNIELVSVSSLLTLALTVQKSQRLIIPVFDARNDNMYTGLYKWDEDQLKSVLPDRHTNIHEWLERLKEINEPMAVISSSANFDDKFSDQLDRVEIIDHSEAVPNAVLLGRYGLNLAPVTNVDELVPRYLRLTKAEADWREDHPNEDESDYVEKN</sequence>
<dbReference type="eggNOG" id="COG1214">
    <property type="taxonomic scope" value="Bacteria"/>
</dbReference>
<organism evidence="2 3">
    <name type="scientific">Lentilactobacillus curieae</name>
    <dbReference type="NCBI Taxonomy" id="1138822"/>
    <lineage>
        <taxon>Bacteria</taxon>
        <taxon>Bacillati</taxon>
        <taxon>Bacillota</taxon>
        <taxon>Bacilli</taxon>
        <taxon>Lactobacillales</taxon>
        <taxon>Lactobacillaceae</taxon>
        <taxon>Lentilactobacillus</taxon>
    </lineage>
</organism>
<dbReference type="RefSeq" id="WP_035167550.1">
    <property type="nucleotide sequence ID" value="NZ_CP018906.1"/>
</dbReference>
<dbReference type="GO" id="GO:0005829">
    <property type="term" value="C:cytosol"/>
    <property type="evidence" value="ECO:0007669"/>
    <property type="project" value="TreeGrafter"/>
</dbReference>
<dbReference type="GO" id="GO:0016740">
    <property type="term" value="F:transferase activity"/>
    <property type="evidence" value="ECO:0007669"/>
    <property type="project" value="UniProtKB-KW"/>
</dbReference>
<gene>
    <name evidence="2" type="ORF">PL11_007780</name>
</gene>
<dbReference type="InterPro" id="IPR022496">
    <property type="entry name" value="T6A_TsaB"/>
</dbReference>
<evidence type="ECO:0000259" key="1">
    <source>
        <dbReference type="Pfam" id="PF00814"/>
    </source>
</evidence>
<dbReference type="Proteomes" id="UP000030361">
    <property type="component" value="Chromosome"/>
</dbReference>